<dbReference type="PANTHER" id="PTHR12934">
    <property type="entry name" value="50S RIBOSOMAL PROTEIN L15"/>
    <property type="match status" value="1"/>
</dbReference>
<protein>
    <recommendedName>
        <fullName evidence="6">Large ribosomal subunit protein uL15</fullName>
    </recommendedName>
</protein>
<keyword evidence="11" id="KW-1185">Reference proteome</keyword>
<dbReference type="InterPro" id="IPR001196">
    <property type="entry name" value="Ribosomal_uL15_CS"/>
</dbReference>
<evidence type="ECO:0000256" key="6">
    <source>
        <dbReference type="HAMAP-Rule" id="MF_01341"/>
    </source>
</evidence>
<dbReference type="PROSITE" id="PS00475">
    <property type="entry name" value="RIBOSOMAL_L15"/>
    <property type="match status" value="1"/>
</dbReference>
<gene>
    <name evidence="6" type="primary">rplO</name>
    <name evidence="10" type="ORF">SAMN04488588_0241</name>
</gene>
<evidence type="ECO:0000259" key="9">
    <source>
        <dbReference type="Pfam" id="PF00828"/>
    </source>
</evidence>
<accession>A0A1G6I4D4</accession>
<comment type="similarity">
    <text evidence="1 6 7">Belongs to the universal ribosomal protein uL15 family.</text>
</comment>
<feature type="region of interest" description="Disordered" evidence="8">
    <location>
        <begin position="1"/>
        <end position="59"/>
    </location>
</feature>
<evidence type="ECO:0000256" key="1">
    <source>
        <dbReference type="ARBA" id="ARBA00007320"/>
    </source>
</evidence>
<dbReference type="GO" id="GO:0006412">
    <property type="term" value="P:translation"/>
    <property type="evidence" value="ECO:0007669"/>
    <property type="project" value="UniProtKB-UniRule"/>
</dbReference>
<reference evidence="10 11" key="1">
    <citation type="submission" date="2016-10" db="EMBL/GenBank/DDBJ databases">
        <authorList>
            <person name="de Groot N.N."/>
        </authorList>
    </citation>
    <scope>NUCLEOTIDE SEQUENCE [LARGE SCALE GENOMIC DNA]</scope>
    <source>
        <strain evidence="10 11">WG14</strain>
    </source>
</reference>
<dbReference type="NCBIfam" id="TIGR01071">
    <property type="entry name" value="rplO_bact"/>
    <property type="match status" value="1"/>
</dbReference>
<proteinExistence type="inferred from homology"/>
<dbReference type="InterPro" id="IPR036227">
    <property type="entry name" value="Ribosomal_uL15/eL18_sf"/>
</dbReference>
<organism evidence="10 11">
    <name type="scientific">Geotoga petraea</name>
    <dbReference type="NCBI Taxonomy" id="28234"/>
    <lineage>
        <taxon>Bacteria</taxon>
        <taxon>Thermotogati</taxon>
        <taxon>Thermotogota</taxon>
        <taxon>Thermotogae</taxon>
        <taxon>Petrotogales</taxon>
        <taxon>Petrotogaceae</taxon>
        <taxon>Geotoga</taxon>
    </lineage>
</organism>
<dbReference type="GO" id="GO:0022625">
    <property type="term" value="C:cytosolic large ribosomal subunit"/>
    <property type="evidence" value="ECO:0007669"/>
    <property type="project" value="TreeGrafter"/>
</dbReference>
<dbReference type="AlphaFoldDB" id="A0A1G6I4D4"/>
<sequence>MSMNIEDLRPTPGSRFKKKRLGRGPGSGLGKTAGKGHKGAKARSGASQRADFEGGQTPLYRRSPKFGFTNAPFKKIHSYVNIETLEKRFNDGDEITVELLLEKGIIKKVNDGLKVLGKGELTKKLTVKANAFSESAKQKIEANGGKAEVI</sequence>
<dbReference type="GO" id="GO:0003735">
    <property type="term" value="F:structural constituent of ribosome"/>
    <property type="evidence" value="ECO:0007669"/>
    <property type="project" value="InterPro"/>
</dbReference>
<dbReference type="PANTHER" id="PTHR12934:SF11">
    <property type="entry name" value="LARGE RIBOSOMAL SUBUNIT PROTEIN UL15M"/>
    <property type="match status" value="1"/>
</dbReference>
<dbReference type="Gene3D" id="3.100.10.10">
    <property type="match status" value="1"/>
</dbReference>
<dbReference type="EMBL" id="FMYV01000001">
    <property type="protein sequence ID" value="SDC01354.1"/>
    <property type="molecule type" value="Genomic_DNA"/>
</dbReference>
<dbReference type="GO" id="GO:0019843">
    <property type="term" value="F:rRNA binding"/>
    <property type="evidence" value="ECO:0007669"/>
    <property type="project" value="UniProtKB-UniRule"/>
</dbReference>
<evidence type="ECO:0000256" key="7">
    <source>
        <dbReference type="RuleBase" id="RU003888"/>
    </source>
</evidence>
<evidence type="ECO:0000256" key="3">
    <source>
        <dbReference type="ARBA" id="ARBA00022884"/>
    </source>
</evidence>
<dbReference type="FunFam" id="3.100.10.10:FF:000005">
    <property type="entry name" value="50S ribosomal protein L15"/>
    <property type="match status" value="1"/>
</dbReference>
<evidence type="ECO:0000256" key="4">
    <source>
        <dbReference type="ARBA" id="ARBA00022980"/>
    </source>
</evidence>
<dbReference type="HAMAP" id="MF_01341">
    <property type="entry name" value="Ribosomal_uL15"/>
    <property type="match status" value="1"/>
</dbReference>
<keyword evidence="3 6" id="KW-0694">RNA-binding</keyword>
<comment type="function">
    <text evidence="6">Binds to the 23S rRNA.</text>
</comment>
<evidence type="ECO:0000313" key="11">
    <source>
        <dbReference type="Proteomes" id="UP000199322"/>
    </source>
</evidence>
<keyword evidence="2 6" id="KW-0699">rRNA-binding</keyword>
<dbReference type="SUPFAM" id="SSF52080">
    <property type="entry name" value="Ribosomal proteins L15p and L18e"/>
    <property type="match status" value="1"/>
</dbReference>
<keyword evidence="4 6" id="KW-0689">Ribosomal protein</keyword>
<dbReference type="Pfam" id="PF00828">
    <property type="entry name" value="Ribosomal_L27A"/>
    <property type="match status" value="1"/>
</dbReference>
<dbReference type="Proteomes" id="UP000199322">
    <property type="component" value="Unassembled WGS sequence"/>
</dbReference>
<keyword evidence="5 6" id="KW-0687">Ribonucleoprotein</keyword>
<dbReference type="STRING" id="28234.SAMN04488588_0241"/>
<evidence type="ECO:0000313" key="10">
    <source>
        <dbReference type="EMBL" id="SDC01354.1"/>
    </source>
</evidence>
<feature type="domain" description="Large ribosomal subunit protein uL15/eL18" evidence="9">
    <location>
        <begin position="80"/>
        <end position="148"/>
    </location>
</feature>
<name>A0A1G6I4D4_9BACT</name>
<feature type="compositionally biased region" description="Gly residues" evidence="8">
    <location>
        <begin position="23"/>
        <end position="33"/>
    </location>
</feature>
<evidence type="ECO:0000256" key="2">
    <source>
        <dbReference type="ARBA" id="ARBA00022730"/>
    </source>
</evidence>
<evidence type="ECO:0000256" key="8">
    <source>
        <dbReference type="SAM" id="MobiDB-lite"/>
    </source>
</evidence>
<dbReference type="InterPro" id="IPR030878">
    <property type="entry name" value="Ribosomal_uL15"/>
</dbReference>
<comment type="subunit">
    <text evidence="6">Part of the 50S ribosomal subunit.</text>
</comment>
<dbReference type="InterPro" id="IPR021131">
    <property type="entry name" value="Ribosomal_uL15/eL18"/>
</dbReference>
<evidence type="ECO:0000256" key="5">
    <source>
        <dbReference type="ARBA" id="ARBA00023274"/>
    </source>
</evidence>
<dbReference type="InterPro" id="IPR005749">
    <property type="entry name" value="Ribosomal_uL15_bac-type"/>
</dbReference>